<evidence type="ECO:0000313" key="1">
    <source>
        <dbReference type="EMBL" id="KAJ2988679.1"/>
    </source>
</evidence>
<dbReference type="Proteomes" id="UP001143856">
    <property type="component" value="Unassembled WGS sequence"/>
</dbReference>
<accession>A0ACC1P8Z6</accession>
<dbReference type="EMBL" id="JAPDGR010000618">
    <property type="protein sequence ID" value="KAJ2988679.1"/>
    <property type="molecule type" value="Genomic_DNA"/>
</dbReference>
<reference evidence="1" key="1">
    <citation type="submission" date="2022-10" db="EMBL/GenBank/DDBJ databases">
        <title>Genome Sequence of Xylaria curta.</title>
        <authorList>
            <person name="Buettner E."/>
        </authorList>
    </citation>
    <scope>NUCLEOTIDE SEQUENCE</scope>
    <source>
        <strain evidence="1">Babe10</strain>
    </source>
</reference>
<keyword evidence="2" id="KW-1185">Reference proteome</keyword>
<gene>
    <name evidence="1" type="ORF">NUW58_g3851</name>
</gene>
<evidence type="ECO:0000313" key="2">
    <source>
        <dbReference type="Proteomes" id="UP001143856"/>
    </source>
</evidence>
<comment type="caution">
    <text evidence="1">The sequence shown here is derived from an EMBL/GenBank/DDBJ whole genome shotgun (WGS) entry which is preliminary data.</text>
</comment>
<sequence>MMLLSRGLVALFLLAGTALCAPVEGNSISAADPLAARDTIVTCVPKKNDSPTKSFKVSVDNGKSQAQVAGFSTGKSGYPHLFENKEGLKWGVRECDEANVALEEYPLFWSGAKQSEWKKDVKKSDQDKTPIRVIYANKSGAVVYCGIVVHGTVAADYSGSDAFVKCG</sequence>
<protein>
    <submittedName>
        <fullName evidence="1">Uncharacterized protein</fullName>
    </submittedName>
</protein>
<proteinExistence type="predicted"/>
<name>A0ACC1P8Z6_9PEZI</name>
<organism evidence="1 2">
    <name type="scientific">Xylaria curta</name>
    <dbReference type="NCBI Taxonomy" id="42375"/>
    <lineage>
        <taxon>Eukaryota</taxon>
        <taxon>Fungi</taxon>
        <taxon>Dikarya</taxon>
        <taxon>Ascomycota</taxon>
        <taxon>Pezizomycotina</taxon>
        <taxon>Sordariomycetes</taxon>
        <taxon>Xylariomycetidae</taxon>
        <taxon>Xylariales</taxon>
        <taxon>Xylariaceae</taxon>
        <taxon>Xylaria</taxon>
    </lineage>
</organism>